<keyword evidence="2" id="KW-1185">Reference proteome</keyword>
<accession>A0AAV4WJX0</accession>
<dbReference type="AlphaFoldDB" id="A0AAV4WJX0"/>
<sequence length="81" mass="9058">MSNPTFDILTSASDSEEIKRLLDSLGSNMESNFDFNHTFAIVNQMDCYALLDKVNAVCYNHSLKLLTTTVTDSVRSNCSMQ</sequence>
<protein>
    <submittedName>
        <fullName evidence="1">Uncharacterized protein</fullName>
    </submittedName>
</protein>
<dbReference type="EMBL" id="BPLR01016234">
    <property type="protein sequence ID" value="GIY82310.1"/>
    <property type="molecule type" value="Genomic_DNA"/>
</dbReference>
<evidence type="ECO:0000313" key="1">
    <source>
        <dbReference type="EMBL" id="GIY82310.1"/>
    </source>
</evidence>
<dbReference type="Proteomes" id="UP001054945">
    <property type="component" value="Unassembled WGS sequence"/>
</dbReference>
<reference evidence="1 2" key="1">
    <citation type="submission" date="2021-06" db="EMBL/GenBank/DDBJ databases">
        <title>Caerostris extrusa draft genome.</title>
        <authorList>
            <person name="Kono N."/>
            <person name="Arakawa K."/>
        </authorList>
    </citation>
    <scope>NUCLEOTIDE SEQUENCE [LARGE SCALE GENOMIC DNA]</scope>
</reference>
<proteinExistence type="predicted"/>
<gene>
    <name evidence="1" type="ORF">CEXT_201021</name>
</gene>
<evidence type="ECO:0000313" key="2">
    <source>
        <dbReference type="Proteomes" id="UP001054945"/>
    </source>
</evidence>
<name>A0AAV4WJX0_CAEEX</name>
<organism evidence="1 2">
    <name type="scientific">Caerostris extrusa</name>
    <name type="common">Bark spider</name>
    <name type="synonym">Caerostris bankana</name>
    <dbReference type="NCBI Taxonomy" id="172846"/>
    <lineage>
        <taxon>Eukaryota</taxon>
        <taxon>Metazoa</taxon>
        <taxon>Ecdysozoa</taxon>
        <taxon>Arthropoda</taxon>
        <taxon>Chelicerata</taxon>
        <taxon>Arachnida</taxon>
        <taxon>Araneae</taxon>
        <taxon>Araneomorphae</taxon>
        <taxon>Entelegynae</taxon>
        <taxon>Araneoidea</taxon>
        <taxon>Araneidae</taxon>
        <taxon>Caerostris</taxon>
    </lineage>
</organism>
<comment type="caution">
    <text evidence="1">The sequence shown here is derived from an EMBL/GenBank/DDBJ whole genome shotgun (WGS) entry which is preliminary data.</text>
</comment>